<feature type="transmembrane region" description="Helical" evidence="1">
    <location>
        <begin position="229"/>
        <end position="249"/>
    </location>
</feature>
<proteinExistence type="predicted"/>
<keyword evidence="1" id="KW-0812">Transmembrane</keyword>
<name>A0A0W0YXS7_LEGSP</name>
<gene>
    <name evidence="2" type="ORF">Lspi_2296</name>
</gene>
<dbReference type="PANTHER" id="PTHR38684:SF1">
    <property type="entry name" value="PROTEIN AMPE"/>
    <property type="match status" value="1"/>
</dbReference>
<dbReference type="OrthoDB" id="9811967at2"/>
<evidence type="ECO:0000256" key="1">
    <source>
        <dbReference type="SAM" id="Phobius"/>
    </source>
</evidence>
<feature type="transmembrane region" description="Helical" evidence="1">
    <location>
        <begin position="49"/>
        <end position="70"/>
    </location>
</feature>
<dbReference type="InterPro" id="IPR052966">
    <property type="entry name" value="Beta-lactamase_Reg"/>
</dbReference>
<dbReference type="RefSeq" id="WP_058484202.1">
    <property type="nucleotide sequence ID" value="NZ_CAAAII010000001.1"/>
</dbReference>
<comment type="caution">
    <text evidence="2">The sequence shown here is derived from an EMBL/GenBank/DDBJ whole genome shotgun (WGS) entry which is preliminary data.</text>
</comment>
<evidence type="ECO:0000313" key="2">
    <source>
        <dbReference type="EMBL" id="KTD61666.1"/>
    </source>
</evidence>
<dbReference type="EMBL" id="LNYX01000031">
    <property type="protein sequence ID" value="KTD61666.1"/>
    <property type="molecule type" value="Genomic_DNA"/>
</dbReference>
<evidence type="ECO:0000313" key="3">
    <source>
        <dbReference type="Proteomes" id="UP000054877"/>
    </source>
</evidence>
<dbReference type="PANTHER" id="PTHR38684">
    <property type="entry name" value="PROTEIN AMPE"/>
    <property type="match status" value="1"/>
</dbReference>
<feature type="transmembrane region" description="Helical" evidence="1">
    <location>
        <begin position="124"/>
        <end position="145"/>
    </location>
</feature>
<reference evidence="2 3" key="1">
    <citation type="submission" date="2015-11" db="EMBL/GenBank/DDBJ databases">
        <title>Genomic analysis of 38 Legionella species identifies large and diverse effector repertoires.</title>
        <authorList>
            <person name="Burstein D."/>
            <person name="Amaro F."/>
            <person name="Zusman T."/>
            <person name="Lifshitz Z."/>
            <person name="Cohen O."/>
            <person name="Gilbert J.A."/>
            <person name="Pupko T."/>
            <person name="Shuman H.A."/>
            <person name="Segal G."/>
        </authorList>
    </citation>
    <scope>NUCLEOTIDE SEQUENCE [LARGE SCALE GENOMIC DNA]</scope>
    <source>
        <strain evidence="2 3">Mt.St.Helens-9</strain>
    </source>
</reference>
<protein>
    <submittedName>
        <fullName evidence="2">Inner membrane protein AmpE</fullName>
    </submittedName>
</protein>
<dbReference type="PATRIC" id="fig|452.5.peg.2533"/>
<dbReference type="AlphaFoldDB" id="A0A0W0YXS7"/>
<organism evidence="2 3">
    <name type="scientific">Legionella spiritensis</name>
    <dbReference type="NCBI Taxonomy" id="452"/>
    <lineage>
        <taxon>Bacteria</taxon>
        <taxon>Pseudomonadati</taxon>
        <taxon>Pseudomonadota</taxon>
        <taxon>Gammaproteobacteria</taxon>
        <taxon>Legionellales</taxon>
        <taxon>Legionellaceae</taxon>
        <taxon>Legionella</taxon>
    </lineage>
</organism>
<keyword evidence="3" id="KW-1185">Reference proteome</keyword>
<feature type="transmembrane region" description="Helical" evidence="1">
    <location>
        <begin position="77"/>
        <end position="94"/>
    </location>
</feature>
<accession>A0A0W0YXS7</accession>
<dbReference type="STRING" id="452.Lspi_2296"/>
<dbReference type="GO" id="GO:0005886">
    <property type="term" value="C:plasma membrane"/>
    <property type="evidence" value="ECO:0007669"/>
    <property type="project" value="TreeGrafter"/>
</dbReference>
<sequence length="250" mass="28481">MKLLVIVLCLFSERYLVHSVSHKRFSWFTDYFNIVCGKLPQTGFLANRWLTLFIVILPLFLAVFIVLCLFKSLLFGFIYLILNLIVFYYCLGPGNPFYPVNNGETEAEEESAAFNYFAVVNNQVFAIIFWYIILGPLAALVYRLVSLCRDQSLTSGEAQRLTDILDWIPARLTVLLYLLVGNFQHGLHFLIQNLFALPAYNTELLGQGGLLAARARENEMVSLPFAQSLVEHAMIVYLVFIAAFTLVAWL</sequence>
<dbReference type="Proteomes" id="UP000054877">
    <property type="component" value="Unassembled WGS sequence"/>
</dbReference>
<keyword evidence="1" id="KW-0472">Membrane</keyword>
<dbReference type="GO" id="GO:0046677">
    <property type="term" value="P:response to antibiotic"/>
    <property type="evidence" value="ECO:0007669"/>
    <property type="project" value="TreeGrafter"/>
</dbReference>
<keyword evidence="1" id="KW-1133">Transmembrane helix</keyword>